<dbReference type="InterPro" id="IPR023875">
    <property type="entry name" value="DNA_repair_put"/>
</dbReference>
<dbReference type="GO" id="GO:0006281">
    <property type="term" value="P:DNA repair"/>
    <property type="evidence" value="ECO:0007669"/>
    <property type="project" value="UniProtKB-KW"/>
</dbReference>
<reference evidence="11 12" key="1">
    <citation type="submission" date="2017-05" db="EMBL/GenBank/DDBJ databases">
        <title>Complete and WGS of Bordetella genogroups.</title>
        <authorList>
            <person name="Spilker T."/>
            <person name="LiPuma J."/>
        </authorList>
    </citation>
    <scope>NUCLEOTIDE SEQUENCE [LARGE SCALE GENOMIC DNA]</scope>
    <source>
        <strain evidence="11 12">AU7206</strain>
    </source>
</reference>
<dbReference type="Gene3D" id="3.40.470.10">
    <property type="entry name" value="Uracil-DNA glycosylase-like domain"/>
    <property type="match status" value="1"/>
</dbReference>
<dbReference type="GO" id="GO:0046872">
    <property type="term" value="F:metal ion binding"/>
    <property type="evidence" value="ECO:0007669"/>
    <property type="project" value="UniProtKB-KW"/>
</dbReference>
<dbReference type="NCBIfam" id="TIGR03914">
    <property type="entry name" value="UDG_fam_dom"/>
    <property type="match status" value="1"/>
</dbReference>
<feature type="domain" description="Uracil-DNA glycosylase-like" evidence="10">
    <location>
        <begin position="326"/>
        <end position="481"/>
    </location>
</feature>
<keyword evidence="5" id="KW-0227">DNA damage</keyword>
<dbReference type="Proteomes" id="UP000194161">
    <property type="component" value="Chromosome"/>
</dbReference>
<dbReference type="GO" id="GO:0097506">
    <property type="term" value="F:deaminated base DNA N-glycosylase activity"/>
    <property type="evidence" value="ECO:0007669"/>
    <property type="project" value="UniProtKB-ARBA"/>
</dbReference>
<evidence type="ECO:0000256" key="9">
    <source>
        <dbReference type="ARBA" id="ARBA00023204"/>
    </source>
</evidence>
<dbReference type="InterPro" id="IPR005122">
    <property type="entry name" value="Uracil-DNA_glycosylase-like"/>
</dbReference>
<proteinExistence type="inferred from homology"/>
<sequence length="493" mass="54063">MNSSVPSPALLVQGGYAGWRKQALRALAEGWAPEDIVWQESASAACAVAEQLTLYDAAAEPVPDTSTPSGIEADDAPVIRISKDLASLLQDAALYRAPYRWAFLYRVLWRWQQGDRAAASAADEDGAQLNAMAKSVRRARHDMIAYVRFRKREGGRRPEYLAWYEPEHDVLAYAAEHFARRMGSSSWCIGTPQGAALWDGKALHLSDVPADAEAIRQDALDDKVEPLWLAYYQSIFNPARLNETALYQRMPARFWKGLPEGPLIPGMIADARNGARRMAQAGSVGIMGGKQVAVDAARAMPVREAPSSLDQCRRCELWRHATQAVPGRGPRTARVMVVGEQPGDHEDLAGRAFVGPAGQVLDEALRRADVPRDSLYLTNAVKHFKWIPRGTRRMHKTPAQREVDACAHWLQEELARMRPAVIVTLGATALGAIVGRGASLRDYMNEPVRLGNTWVVATWHPSYALRSDGPDAREEVTAAIAGAIVRGVQLAAA</sequence>
<name>A0A1W6ZGQ0_9BORD</name>
<dbReference type="InterPro" id="IPR025404">
    <property type="entry name" value="DUF4130"/>
</dbReference>
<evidence type="ECO:0000256" key="4">
    <source>
        <dbReference type="ARBA" id="ARBA00022723"/>
    </source>
</evidence>
<dbReference type="InterPro" id="IPR005273">
    <property type="entry name" value="Ura-DNA_glyco_family4"/>
</dbReference>
<evidence type="ECO:0000313" key="12">
    <source>
        <dbReference type="Proteomes" id="UP000194161"/>
    </source>
</evidence>
<keyword evidence="3" id="KW-0004">4Fe-4S</keyword>
<organism evidence="11 12">
    <name type="scientific">Bordetella genomosp. 13</name>
    <dbReference type="NCBI Taxonomy" id="463040"/>
    <lineage>
        <taxon>Bacteria</taxon>
        <taxon>Pseudomonadati</taxon>
        <taxon>Pseudomonadota</taxon>
        <taxon>Betaproteobacteria</taxon>
        <taxon>Burkholderiales</taxon>
        <taxon>Alcaligenaceae</taxon>
        <taxon>Bordetella</taxon>
    </lineage>
</organism>
<keyword evidence="9" id="KW-0234">DNA repair</keyword>
<dbReference type="NCBIfam" id="TIGR03915">
    <property type="entry name" value="SAM_7_link_chp"/>
    <property type="match status" value="1"/>
</dbReference>
<keyword evidence="8" id="KW-0411">Iron-sulfur</keyword>
<evidence type="ECO:0000256" key="8">
    <source>
        <dbReference type="ARBA" id="ARBA00023014"/>
    </source>
</evidence>
<keyword evidence="6" id="KW-0378">Hydrolase</keyword>
<evidence type="ECO:0000256" key="1">
    <source>
        <dbReference type="ARBA" id="ARBA00006521"/>
    </source>
</evidence>
<dbReference type="EMBL" id="CP021111">
    <property type="protein sequence ID" value="ARP96330.1"/>
    <property type="molecule type" value="Genomic_DNA"/>
</dbReference>
<keyword evidence="7" id="KW-0408">Iron</keyword>
<evidence type="ECO:0000256" key="5">
    <source>
        <dbReference type="ARBA" id="ARBA00022763"/>
    </source>
</evidence>
<dbReference type="STRING" id="463040.CAL15_19300"/>
<dbReference type="InterPro" id="IPR051536">
    <property type="entry name" value="UDG_Type-4/5"/>
</dbReference>
<dbReference type="PANTHER" id="PTHR33693">
    <property type="entry name" value="TYPE-5 URACIL-DNA GLYCOSYLASE"/>
    <property type="match status" value="1"/>
</dbReference>
<dbReference type="OrthoDB" id="5290748at2"/>
<dbReference type="Pfam" id="PF03167">
    <property type="entry name" value="UDG"/>
    <property type="match status" value="1"/>
</dbReference>
<dbReference type="InterPro" id="IPR036895">
    <property type="entry name" value="Uracil-DNA_glycosylase-like_sf"/>
</dbReference>
<accession>A0A1W6ZGQ0</accession>
<evidence type="ECO:0000256" key="3">
    <source>
        <dbReference type="ARBA" id="ARBA00022485"/>
    </source>
</evidence>
<dbReference type="PANTHER" id="PTHR33693:SF9">
    <property type="entry name" value="TYPE-4 URACIL-DNA GLYCOSYLASE"/>
    <property type="match status" value="1"/>
</dbReference>
<evidence type="ECO:0000256" key="7">
    <source>
        <dbReference type="ARBA" id="ARBA00023004"/>
    </source>
</evidence>
<evidence type="ECO:0000256" key="6">
    <source>
        <dbReference type="ARBA" id="ARBA00022801"/>
    </source>
</evidence>
<dbReference type="SUPFAM" id="SSF52141">
    <property type="entry name" value="Uracil-DNA glycosylase-like"/>
    <property type="match status" value="1"/>
</dbReference>
<keyword evidence="4" id="KW-0479">Metal-binding</keyword>
<dbReference type="SMART" id="SM00987">
    <property type="entry name" value="UreE_C"/>
    <property type="match status" value="1"/>
</dbReference>
<gene>
    <name evidence="11" type="ORF">CAL15_19300</name>
</gene>
<dbReference type="SMART" id="SM00986">
    <property type="entry name" value="UDG"/>
    <property type="match status" value="1"/>
</dbReference>
<keyword evidence="12" id="KW-1185">Reference proteome</keyword>
<dbReference type="GO" id="GO:0051539">
    <property type="term" value="F:4 iron, 4 sulfur cluster binding"/>
    <property type="evidence" value="ECO:0007669"/>
    <property type="project" value="UniProtKB-KW"/>
</dbReference>
<dbReference type="AlphaFoldDB" id="A0A1W6ZGQ0"/>
<dbReference type="KEGG" id="bgm:CAL15_19300"/>
<protein>
    <recommendedName>
        <fullName evidence="2">Type-4 uracil-DNA glycosylase</fullName>
    </recommendedName>
</protein>
<dbReference type="Pfam" id="PF13566">
    <property type="entry name" value="DUF4130"/>
    <property type="match status" value="1"/>
</dbReference>
<comment type="similarity">
    <text evidence="1">Belongs to the uracil-DNA glycosylase (UDG) superfamily. Type 4 (UDGa) family.</text>
</comment>
<evidence type="ECO:0000256" key="2">
    <source>
        <dbReference type="ARBA" id="ARBA00019403"/>
    </source>
</evidence>
<dbReference type="RefSeq" id="WP_086079982.1">
    <property type="nucleotide sequence ID" value="NZ_CP021111.1"/>
</dbReference>
<evidence type="ECO:0000259" key="10">
    <source>
        <dbReference type="SMART" id="SM00986"/>
    </source>
</evidence>
<evidence type="ECO:0000313" key="11">
    <source>
        <dbReference type="EMBL" id="ARP96330.1"/>
    </source>
</evidence>
<dbReference type="CDD" id="cd10030">
    <property type="entry name" value="UDG-F4_TTUDGA_SPO1dp_like"/>
    <property type="match status" value="1"/>
</dbReference>